<comment type="caution">
    <text evidence="3">The sequence shown here is derived from an EMBL/GenBank/DDBJ whole genome shotgun (WGS) entry which is preliminary data.</text>
</comment>
<feature type="compositionally biased region" description="Basic and acidic residues" evidence="1">
    <location>
        <begin position="226"/>
        <end position="238"/>
    </location>
</feature>
<feature type="compositionally biased region" description="Basic and acidic residues" evidence="1">
    <location>
        <begin position="246"/>
        <end position="274"/>
    </location>
</feature>
<keyword evidence="2" id="KW-1133">Transmembrane helix</keyword>
<feature type="compositionally biased region" description="Basic and acidic residues" evidence="1">
    <location>
        <begin position="465"/>
        <end position="480"/>
    </location>
</feature>
<evidence type="ECO:0000256" key="1">
    <source>
        <dbReference type="SAM" id="MobiDB-lite"/>
    </source>
</evidence>
<keyword evidence="2" id="KW-0472">Membrane</keyword>
<protein>
    <recommendedName>
        <fullName evidence="5">Transmembrane protein</fullName>
    </recommendedName>
</protein>
<keyword evidence="4" id="KW-1185">Reference proteome</keyword>
<sequence length="741" mass="79475">MVVMDPYAKSSLLEVMPEMRAGFGRLRGRLSLWRVLIRRGCGIAAVAMYLACLGSVWSLPSVEAKEPTAEDIARCEREKAAREAWWEDTYRRTHPGHVGPIPPNPVPYVCGPVPDDPPAVPSGPEEVDDAPTRAHRYEGFDTQVNPYEQDMQVGSPRRGLAERVTRHGEEAHTRSGPAESNVPEVVPWEISLPDRVVRVADAGEGEVAVIDNEGAATGEIIVRDPVTGEERVDTRDGLAGEQLVNPEERDSPARDGEVSVNAGRDENSSHEAHGSIDLQKSGTDALPIGPVGAAGAVAGVMVALRRRNRVWRRNIQWGGGRDQSLVVLEGPDSPRQHRFNMDVPNGGRLIKDADGGVSVVNGQGEIVEWVRPPWAYDISGRVVPTWFEVDNTTGEIIQVVDPERSTVLPVVADPDKTKTAGEESSGKNSLWQKTKSLAGKGWEKTKSVARAGKNKITGWESGQQEEYKRKGERQREEYRHSRNALNGMYLGPVSGTGKQNRKAHGAASTPSGTIAQLPTNRNKYYDPDIDDGLDTTLPTRQPGFIGPVTLEDAAGQARNRARRNVKVDPGNMNDPRFPGDSYQGDDAYSRSVREIESKGPRAKNPNVVPPSVGASDVGMFIQGAGTGAGFSAAEYSARGLEGVGDLAQVARVGSRAFGAGGALLGAEIDRRQGMDAKEAYISNMGGGMVGAATVAAVTAFLPVTLPVWGVGLLIVGGGAVTLGATKGIQYLYENAMSDECK</sequence>
<proteinExistence type="predicted"/>
<feature type="region of interest" description="Disordered" evidence="1">
    <location>
        <begin position="441"/>
        <end position="538"/>
    </location>
</feature>
<evidence type="ECO:0008006" key="5">
    <source>
        <dbReference type="Google" id="ProtNLM"/>
    </source>
</evidence>
<accession>A0A9X1TYB3</accession>
<keyword evidence="2" id="KW-0812">Transmembrane</keyword>
<feature type="region of interest" description="Disordered" evidence="1">
    <location>
        <begin position="554"/>
        <end position="586"/>
    </location>
</feature>
<feature type="region of interest" description="Disordered" evidence="1">
    <location>
        <begin position="225"/>
        <end position="281"/>
    </location>
</feature>
<feature type="transmembrane region" description="Helical" evidence="2">
    <location>
        <begin position="36"/>
        <end position="57"/>
    </location>
</feature>
<reference evidence="3" key="1">
    <citation type="submission" date="2022-01" db="EMBL/GenBank/DDBJ databases">
        <title>Corynebacterium sp. nov isolated from isolated from the feces of the greater white-fronted geese (Anser albifrons) at Poyang Lake, PR China.</title>
        <authorList>
            <person name="Liu Q."/>
        </authorList>
    </citation>
    <scope>NUCLEOTIDE SEQUENCE</scope>
    <source>
        <strain evidence="3">JCM 32435</strain>
    </source>
</reference>
<feature type="transmembrane region" description="Helical" evidence="2">
    <location>
        <begin position="707"/>
        <end position="725"/>
    </location>
</feature>
<dbReference type="RefSeq" id="WP_236117458.1">
    <property type="nucleotide sequence ID" value="NZ_JAKGSI010000001.1"/>
</dbReference>
<feature type="transmembrane region" description="Helical" evidence="2">
    <location>
        <begin position="680"/>
        <end position="701"/>
    </location>
</feature>
<dbReference type="AlphaFoldDB" id="A0A9X1TYB3"/>
<dbReference type="EMBL" id="JAKGSI010000001">
    <property type="protein sequence ID" value="MCF4005646.1"/>
    <property type="molecule type" value="Genomic_DNA"/>
</dbReference>
<evidence type="ECO:0000256" key="2">
    <source>
        <dbReference type="SAM" id="Phobius"/>
    </source>
</evidence>
<dbReference type="Proteomes" id="UP001139336">
    <property type="component" value="Unassembled WGS sequence"/>
</dbReference>
<evidence type="ECO:0000313" key="4">
    <source>
        <dbReference type="Proteomes" id="UP001139336"/>
    </source>
</evidence>
<evidence type="ECO:0000313" key="3">
    <source>
        <dbReference type="EMBL" id="MCF4005646.1"/>
    </source>
</evidence>
<organism evidence="3 4">
    <name type="scientific">Corynebacterium uropygiale</name>
    <dbReference type="NCBI Taxonomy" id="1775911"/>
    <lineage>
        <taxon>Bacteria</taxon>
        <taxon>Bacillati</taxon>
        <taxon>Actinomycetota</taxon>
        <taxon>Actinomycetes</taxon>
        <taxon>Mycobacteriales</taxon>
        <taxon>Corynebacteriaceae</taxon>
        <taxon>Corynebacterium</taxon>
    </lineage>
</organism>
<name>A0A9X1TYB3_9CORY</name>
<feature type="transmembrane region" description="Helical" evidence="2">
    <location>
        <begin position="285"/>
        <end position="304"/>
    </location>
</feature>
<gene>
    <name evidence="3" type="ORF">L1O03_00390</name>
</gene>
<feature type="compositionally biased region" description="Polar residues" evidence="1">
    <location>
        <begin position="508"/>
        <end position="522"/>
    </location>
</feature>